<dbReference type="InterPro" id="IPR016181">
    <property type="entry name" value="Acyl_CoA_acyltransferase"/>
</dbReference>
<dbReference type="PROSITE" id="PS51186">
    <property type="entry name" value="GNAT"/>
    <property type="match status" value="1"/>
</dbReference>
<accession>A0A7V7QJP1</accession>
<gene>
    <name evidence="2" type="ORF">F7O84_09805</name>
</gene>
<evidence type="ECO:0000313" key="3">
    <source>
        <dbReference type="Proteomes" id="UP000461768"/>
    </source>
</evidence>
<dbReference type="SUPFAM" id="SSF55729">
    <property type="entry name" value="Acyl-CoA N-acyltransferases (Nat)"/>
    <property type="match status" value="1"/>
</dbReference>
<evidence type="ECO:0000259" key="1">
    <source>
        <dbReference type="PROSITE" id="PS51186"/>
    </source>
</evidence>
<reference evidence="2 3" key="1">
    <citation type="submission" date="2019-09" db="EMBL/GenBank/DDBJ databases">
        <authorList>
            <person name="Valk L.C."/>
        </authorList>
    </citation>
    <scope>NUCLEOTIDE SEQUENCE [LARGE SCALE GENOMIC DNA]</scope>
    <source>
        <strain evidence="2">GalUA</strain>
    </source>
</reference>
<protein>
    <submittedName>
        <fullName evidence="2">GNAT family N-acetyltransferase</fullName>
    </submittedName>
</protein>
<dbReference type="RefSeq" id="WP_151144419.1">
    <property type="nucleotide sequence ID" value="NZ_WAGX01000005.1"/>
</dbReference>
<keyword evidence="2" id="KW-0808">Transferase</keyword>
<dbReference type="CDD" id="cd04301">
    <property type="entry name" value="NAT_SF"/>
    <property type="match status" value="1"/>
</dbReference>
<sequence length="177" mass="20578">MDATLRLLKNEEFPSLYQLMQQSFPPSEFRSYEGEYSLFGYPNYQVLVAESEGVIQAFIAEWLFDTFHYVEHFAVSPSSRGKGLGSNILRSYLSTTKLPVVIEVEAADTVEAKRRIAFYERLCFKQSDIEYLQPHLQYSPHDVLLRLMVHPVDVTKEELLLMKECIFDGVYRKDYLG</sequence>
<dbReference type="GO" id="GO:0016747">
    <property type="term" value="F:acyltransferase activity, transferring groups other than amino-acyl groups"/>
    <property type="evidence" value="ECO:0007669"/>
    <property type="project" value="InterPro"/>
</dbReference>
<name>A0A7V7QJP1_9FIRM</name>
<comment type="caution">
    <text evidence="2">The sequence shown here is derived from an EMBL/GenBank/DDBJ whole genome shotgun (WGS) entry which is preliminary data.</text>
</comment>
<reference evidence="2 3" key="2">
    <citation type="submission" date="2020-02" db="EMBL/GenBank/DDBJ databases">
        <title>Candidatus Galacturonibacter soehngenii shows hetero-acetogenic catabolism of galacturonic acid but lacks a canonical carbon monoxide dehydrogenase/acetyl-CoA synthase complex.</title>
        <authorList>
            <person name="Diender M."/>
            <person name="Stouten G.R."/>
            <person name="Petersen J.F."/>
            <person name="Nielsen P.H."/>
            <person name="Dueholm M.S."/>
            <person name="Pronk J.T."/>
            <person name="Van Loosdrecht M.C.M."/>
        </authorList>
    </citation>
    <scope>NUCLEOTIDE SEQUENCE [LARGE SCALE GENOMIC DNA]</scope>
    <source>
        <strain evidence="2">GalUA</strain>
    </source>
</reference>
<dbReference type="InterPro" id="IPR000182">
    <property type="entry name" value="GNAT_dom"/>
</dbReference>
<dbReference type="OrthoDB" id="9127144at2"/>
<dbReference type="AlphaFoldDB" id="A0A7V7QJP1"/>
<dbReference type="Proteomes" id="UP000461768">
    <property type="component" value="Unassembled WGS sequence"/>
</dbReference>
<evidence type="ECO:0000313" key="2">
    <source>
        <dbReference type="EMBL" id="KAB1437873.1"/>
    </source>
</evidence>
<dbReference type="EMBL" id="WAGX01000005">
    <property type="protein sequence ID" value="KAB1437873.1"/>
    <property type="molecule type" value="Genomic_DNA"/>
</dbReference>
<proteinExistence type="predicted"/>
<feature type="domain" description="N-acetyltransferase" evidence="1">
    <location>
        <begin position="3"/>
        <end position="150"/>
    </location>
</feature>
<dbReference type="Pfam" id="PF00583">
    <property type="entry name" value="Acetyltransf_1"/>
    <property type="match status" value="1"/>
</dbReference>
<organism evidence="2 3">
    <name type="scientific">Candidatus Galacturonatibacter soehngenii</name>
    <dbReference type="NCBI Taxonomy" id="2307010"/>
    <lineage>
        <taxon>Bacteria</taxon>
        <taxon>Bacillati</taxon>
        <taxon>Bacillota</taxon>
        <taxon>Clostridia</taxon>
        <taxon>Lachnospirales</taxon>
        <taxon>Lachnospiraceae</taxon>
        <taxon>Candidatus Galacturonatibacter</taxon>
    </lineage>
</organism>
<keyword evidence="3" id="KW-1185">Reference proteome</keyword>
<dbReference type="Gene3D" id="3.40.630.30">
    <property type="match status" value="1"/>
</dbReference>